<protein>
    <submittedName>
        <fullName evidence="1">Uncharacterized protein</fullName>
    </submittedName>
</protein>
<keyword evidence="2" id="KW-1185">Reference proteome</keyword>
<organism evidence="1 2">
    <name type="scientific">Cichorium intybus</name>
    <name type="common">Chicory</name>
    <dbReference type="NCBI Taxonomy" id="13427"/>
    <lineage>
        <taxon>Eukaryota</taxon>
        <taxon>Viridiplantae</taxon>
        <taxon>Streptophyta</taxon>
        <taxon>Embryophyta</taxon>
        <taxon>Tracheophyta</taxon>
        <taxon>Spermatophyta</taxon>
        <taxon>Magnoliopsida</taxon>
        <taxon>eudicotyledons</taxon>
        <taxon>Gunneridae</taxon>
        <taxon>Pentapetalae</taxon>
        <taxon>asterids</taxon>
        <taxon>campanulids</taxon>
        <taxon>Asterales</taxon>
        <taxon>Asteraceae</taxon>
        <taxon>Cichorioideae</taxon>
        <taxon>Cichorieae</taxon>
        <taxon>Cichoriinae</taxon>
        <taxon>Cichorium</taxon>
    </lineage>
</organism>
<dbReference type="Proteomes" id="UP001055811">
    <property type="component" value="Linkage Group LG01"/>
</dbReference>
<reference evidence="1 2" key="2">
    <citation type="journal article" date="2022" name="Mol. Ecol. Resour.">
        <title>The genomes of chicory, endive, great burdock and yacon provide insights into Asteraceae paleo-polyploidization history and plant inulin production.</title>
        <authorList>
            <person name="Fan W."/>
            <person name="Wang S."/>
            <person name="Wang H."/>
            <person name="Wang A."/>
            <person name="Jiang F."/>
            <person name="Liu H."/>
            <person name="Zhao H."/>
            <person name="Xu D."/>
            <person name="Zhang Y."/>
        </authorList>
    </citation>
    <scope>NUCLEOTIDE SEQUENCE [LARGE SCALE GENOMIC DNA]</scope>
    <source>
        <strain evidence="2">cv. Punajuju</strain>
        <tissue evidence="1">Leaves</tissue>
    </source>
</reference>
<comment type="caution">
    <text evidence="1">The sequence shown here is derived from an EMBL/GenBank/DDBJ whole genome shotgun (WGS) entry which is preliminary data.</text>
</comment>
<proteinExistence type="predicted"/>
<evidence type="ECO:0000313" key="1">
    <source>
        <dbReference type="EMBL" id="KAI3791497.1"/>
    </source>
</evidence>
<gene>
    <name evidence="1" type="ORF">L2E82_05269</name>
</gene>
<dbReference type="EMBL" id="CM042009">
    <property type="protein sequence ID" value="KAI3791497.1"/>
    <property type="molecule type" value="Genomic_DNA"/>
</dbReference>
<name>A0ACB9H6Z6_CICIN</name>
<sequence>MPVEPFEPNKACYVCSETPLLLEVNTHRAKLRDVVEKIVTSKLGMNLPLITHGSSLLYEVGDDLDADMVAKYAANLEKVLSKLPYAITGGTSITIEDLQQELVCSINIKHREEFDEEKEPDGMVLHGWTQALAVEKKDAAATNGASTSTTSKSARNILEEDDELTILESRIKTISSGKKLKLSDISSPETLEEKRAKKVPEHVDADGDVIVMLDDISKENSL</sequence>
<accession>A0ACB9H6Z6</accession>
<evidence type="ECO:0000313" key="2">
    <source>
        <dbReference type="Proteomes" id="UP001055811"/>
    </source>
</evidence>
<reference evidence="2" key="1">
    <citation type="journal article" date="2022" name="Mol. Ecol. Resour.">
        <title>The genomes of chicory, endive, great burdock and yacon provide insights into Asteraceae palaeo-polyploidization history and plant inulin production.</title>
        <authorList>
            <person name="Fan W."/>
            <person name="Wang S."/>
            <person name="Wang H."/>
            <person name="Wang A."/>
            <person name="Jiang F."/>
            <person name="Liu H."/>
            <person name="Zhao H."/>
            <person name="Xu D."/>
            <person name="Zhang Y."/>
        </authorList>
    </citation>
    <scope>NUCLEOTIDE SEQUENCE [LARGE SCALE GENOMIC DNA]</scope>
    <source>
        <strain evidence="2">cv. Punajuju</strain>
    </source>
</reference>